<proteinExistence type="inferred from homology"/>
<dbReference type="InterPro" id="IPR002328">
    <property type="entry name" value="ADH_Zn_CS"/>
</dbReference>
<evidence type="ECO:0000313" key="8">
    <source>
        <dbReference type="EMBL" id="NYH26715.1"/>
    </source>
</evidence>
<dbReference type="RefSeq" id="WP_179746174.1">
    <property type="nucleotide sequence ID" value="NZ_JACCAS010000002.1"/>
</dbReference>
<keyword evidence="9" id="KW-1185">Reference proteome</keyword>
<dbReference type="Gene3D" id="3.90.180.10">
    <property type="entry name" value="Medium-chain alcohol dehydrogenases, catalytic domain"/>
    <property type="match status" value="1"/>
</dbReference>
<feature type="domain" description="Enoyl reductase (ER)" evidence="7">
    <location>
        <begin position="25"/>
        <end position="377"/>
    </location>
</feature>
<protein>
    <submittedName>
        <fullName evidence="8">Aryl-alcohol dehydrogenase</fullName>
        <ecNumber evidence="8">1.1.1.90</ecNumber>
    </submittedName>
</protein>
<comment type="similarity">
    <text evidence="6">Belongs to the zinc-containing alcohol dehydrogenase family.</text>
</comment>
<dbReference type="PROSITE" id="PS00059">
    <property type="entry name" value="ADH_ZINC"/>
    <property type="match status" value="1"/>
</dbReference>
<dbReference type="InterPro" id="IPR013154">
    <property type="entry name" value="ADH-like_N"/>
</dbReference>
<dbReference type="GO" id="GO:0008270">
    <property type="term" value="F:zinc ion binding"/>
    <property type="evidence" value="ECO:0007669"/>
    <property type="project" value="InterPro"/>
</dbReference>
<dbReference type="InterPro" id="IPR020843">
    <property type="entry name" value="ER"/>
</dbReference>
<evidence type="ECO:0000313" key="9">
    <source>
        <dbReference type="Proteomes" id="UP000540929"/>
    </source>
</evidence>
<keyword evidence="5" id="KW-0520">NAD</keyword>
<evidence type="ECO:0000259" key="7">
    <source>
        <dbReference type="SMART" id="SM00829"/>
    </source>
</evidence>
<organism evidence="8 9">
    <name type="scientific">Paraburkholderia bryophila</name>
    <dbReference type="NCBI Taxonomy" id="420952"/>
    <lineage>
        <taxon>Bacteria</taxon>
        <taxon>Pseudomonadati</taxon>
        <taxon>Pseudomonadota</taxon>
        <taxon>Betaproteobacteria</taxon>
        <taxon>Burkholderiales</taxon>
        <taxon>Burkholderiaceae</taxon>
        <taxon>Paraburkholderia</taxon>
    </lineage>
</organism>
<keyword evidence="4 8" id="KW-0560">Oxidoreductase</keyword>
<dbReference type="Pfam" id="PF08240">
    <property type="entry name" value="ADH_N"/>
    <property type="match status" value="1"/>
</dbReference>
<dbReference type="GO" id="GO:0005829">
    <property type="term" value="C:cytosol"/>
    <property type="evidence" value="ECO:0007669"/>
    <property type="project" value="TreeGrafter"/>
</dbReference>
<name>A0A7Y9WUR5_9BURK</name>
<evidence type="ECO:0000256" key="4">
    <source>
        <dbReference type="ARBA" id="ARBA00023002"/>
    </source>
</evidence>
<evidence type="ECO:0000256" key="5">
    <source>
        <dbReference type="ARBA" id="ARBA00023027"/>
    </source>
</evidence>
<keyword evidence="3 6" id="KW-0862">Zinc</keyword>
<dbReference type="GO" id="GO:0046294">
    <property type="term" value="P:formaldehyde catabolic process"/>
    <property type="evidence" value="ECO:0007669"/>
    <property type="project" value="TreeGrafter"/>
</dbReference>
<dbReference type="Pfam" id="PF00107">
    <property type="entry name" value="ADH_zinc_N"/>
    <property type="match status" value="1"/>
</dbReference>
<dbReference type="GO" id="GO:0018456">
    <property type="term" value="F:aryl-alcohol dehydrogenase (NAD+) activity"/>
    <property type="evidence" value="ECO:0007669"/>
    <property type="project" value="UniProtKB-EC"/>
</dbReference>
<dbReference type="FunFam" id="3.40.50.720:FF:000003">
    <property type="entry name" value="S-(hydroxymethyl)glutathione dehydrogenase"/>
    <property type="match status" value="1"/>
</dbReference>
<dbReference type="PANTHER" id="PTHR43880">
    <property type="entry name" value="ALCOHOL DEHYDROGENASE"/>
    <property type="match status" value="1"/>
</dbReference>
<sequence>MTTSTSTTTAAGFRAITAAVATAKGEPFAIRQARIRAPKDDEVLVRVVATGLCHTDLIVRDQYYPVPLPAVLGHEGAGVVEETGPAVKNLKVGDHVVLTYGACGYCASCSGGHGAYCQHFFGLNFGGGDLEGRNAIEDDEGRPLHDHFFAQSSFASFAIARENNAIKVPRDAPLELLGPLGCGIQTGAGAVINSLKVRPGSSFASLGAGAVGLSAVMAARVAGAATIIAVDVVPSRLTLAKELGATHTVNSREVDMIEAIREITGGGVDFALESTGRAEVLSQGIETLGRLGAMGVVGAPPLGTLAQFDINSLLLNGRTIRGIVEGDSVPQIFIPQLVQLYQQGRFPFDKLVRFYPLDQINQAAEDSSSGVTLKPILRFAH</sequence>
<evidence type="ECO:0000256" key="3">
    <source>
        <dbReference type="ARBA" id="ARBA00022833"/>
    </source>
</evidence>
<dbReference type="InterPro" id="IPR036291">
    <property type="entry name" value="NAD(P)-bd_dom_sf"/>
</dbReference>
<dbReference type="InterPro" id="IPR011032">
    <property type="entry name" value="GroES-like_sf"/>
</dbReference>
<dbReference type="Proteomes" id="UP000540929">
    <property type="component" value="Unassembled WGS sequence"/>
</dbReference>
<dbReference type="EMBL" id="JACCAS010000002">
    <property type="protein sequence ID" value="NYH26715.1"/>
    <property type="molecule type" value="Genomic_DNA"/>
</dbReference>
<evidence type="ECO:0000256" key="1">
    <source>
        <dbReference type="ARBA" id="ARBA00001947"/>
    </source>
</evidence>
<dbReference type="AlphaFoldDB" id="A0A7Y9WUR5"/>
<evidence type="ECO:0000256" key="6">
    <source>
        <dbReference type="RuleBase" id="RU361277"/>
    </source>
</evidence>
<dbReference type="InterPro" id="IPR013149">
    <property type="entry name" value="ADH-like_C"/>
</dbReference>
<dbReference type="EC" id="1.1.1.90" evidence="8"/>
<dbReference type="Gene3D" id="3.40.50.720">
    <property type="entry name" value="NAD(P)-binding Rossmann-like Domain"/>
    <property type="match status" value="1"/>
</dbReference>
<comment type="caution">
    <text evidence="8">The sequence shown here is derived from an EMBL/GenBank/DDBJ whole genome shotgun (WGS) entry which is preliminary data.</text>
</comment>
<keyword evidence="2 6" id="KW-0479">Metal-binding</keyword>
<accession>A0A7Y9WUR5</accession>
<dbReference type="CDD" id="cd08278">
    <property type="entry name" value="benzyl_alcohol_DH"/>
    <property type="match status" value="1"/>
</dbReference>
<dbReference type="SUPFAM" id="SSF51735">
    <property type="entry name" value="NAD(P)-binding Rossmann-fold domains"/>
    <property type="match status" value="1"/>
</dbReference>
<dbReference type="SMART" id="SM00829">
    <property type="entry name" value="PKS_ER"/>
    <property type="match status" value="1"/>
</dbReference>
<comment type="cofactor">
    <cofactor evidence="1 6">
        <name>Zn(2+)</name>
        <dbReference type="ChEBI" id="CHEBI:29105"/>
    </cofactor>
</comment>
<reference evidence="8 9" key="1">
    <citation type="submission" date="2020-07" db="EMBL/GenBank/DDBJ databases">
        <title>Exploring microbial biodiversity for novel pathways involved in the catabolism of aromatic compounds derived from lignin.</title>
        <authorList>
            <person name="Elkins J."/>
        </authorList>
    </citation>
    <scope>NUCLEOTIDE SEQUENCE [LARGE SCALE GENOMIC DNA]</scope>
    <source>
        <strain evidence="8 9">H2C3C</strain>
    </source>
</reference>
<evidence type="ECO:0000256" key="2">
    <source>
        <dbReference type="ARBA" id="ARBA00022723"/>
    </source>
</evidence>
<dbReference type="GO" id="GO:0051903">
    <property type="term" value="F:S-(hydroxymethyl)glutathione dehydrogenase [NAD(P)+] activity"/>
    <property type="evidence" value="ECO:0007669"/>
    <property type="project" value="TreeGrafter"/>
</dbReference>
<gene>
    <name evidence="8" type="ORF">GGD40_006286</name>
</gene>
<dbReference type="SUPFAM" id="SSF50129">
    <property type="entry name" value="GroES-like"/>
    <property type="match status" value="1"/>
</dbReference>
<dbReference type="PANTHER" id="PTHR43880:SF12">
    <property type="entry name" value="ALCOHOL DEHYDROGENASE CLASS-3"/>
    <property type="match status" value="1"/>
</dbReference>